<protein>
    <submittedName>
        <fullName evidence="1">Uncharacterized protein</fullName>
    </submittedName>
</protein>
<dbReference type="EMBL" id="AVFO01000015">
    <property type="protein sequence ID" value="ESU26835.1"/>
    <property type="molecule type" value="Genomic_DNA"/>
</dbReference>
<evidence type="ECO:0000313" key="2">
    <source>
        <dbReference type="Proteomes" id="UP000018234"/>
    </source>
</evidence>
<comment type="caution">
    <text evidence="1">The sequence shown here is derived from an EMBL/GenBank/DDBJ whole genome shotgun (WGS) entry which is preliminary data.</text>
</comment>
<dbReference type="Proteomes" id="UP000018234">
    <property type="component" value="Unassembled WGS sequence"/>
</dbReference>
<accession>A0ABN0QHT3</accession>
<name>A0ABN0QHT3_9FLAO</name>
<gene>
    <name evidence="1" type="ORF">FSS13T_10050</name>
</gene>
<organism evidence="1 2">
    <name type="scientific">Flavobacterium saliperosum S13</name>
    <dbReference type="NCBI Taxonomy" id="1341155"/>
    <lineage>
        <taxon>Bacteria</taxon>
        <taxon>Pseudomonadati</taxon>
        <taxon>Bacteroidota</taxon>
        <taxon>Flavobacteriia</taxon>
        <taxon>Flavobacteriales</taxon>
        <taxon>Flavobacteriaceae</taxon>
        <taxon>Flavobacterium</taxon>
    </lineage>
</organism>
<keyword evidence="2" id="KW-1185">Reference proteome</keyword>
<proteinExistence type="predicted"/>
<evidence type="ECO:0000313" key="1">
    <source>
        <dbReference type="EMBL" id="ESU26835.1"/>
    </source>
</evidence>
<sequence length="39" mass="4472">MMYVTPAVIKIPLAHLRKTRADDPFTSGDLFIFMISLFD</sequence>
<reference evidence="1 2" key="1">
    <citation type="submission" date="2013-08" db="EMBL/GenBank/DDBJ databases">
        <title>Flavobacterium saliperosum type strain genome sequencing.</title>
        <authorList>
            <person name="Lee K."/>
            <person name="Yi H."/>
            <person name="Park S."/>
            <person name="Chun J."/>
        </authorList>
    </citation>
    <scope>NUCLEOTIDE SEQUENCE [LARGE SCALE GENOMIC DNA]</scope>
    <source>
        <strain evidence="1 2">S13</strain>
    </source>
</reference>